<dbReference type="EMBL" id="LVZK01000001">
    <property type="protein sequence ID" value="OAP86146.1"/>
    <property type="molecule type" value="Genomic_DNA"/>
</dbReference>
<proteinExistence type="predicted"/>
<keyword evidence="2" id="KW-1185">Reference proteome</keyword>
<dbReference type="STRING" id="1823756.A4H34_02930"/>
<comment type="caution">
    <text evidence="1">The sequence shown here is derived from an EMBL/GenBank/DDBJ whole genome shotgun (WGS) entry which is preliminary data.</text>
</comment>
<dbReference type="AlphaFoldDB" id="A0A179B374"/>
<sequence length="150" mass="17351">MTINKLPPSHEIDTRYMGHVFQIMEDCADERAEGWTKLGLLVNQSPDNPSVLTYIAVVWKGKKYDKWFPELALKALADIFYDWQQELIVGDFPKWTAMFFGAVLQSDGNVRTLWLPEYAADYGAWRITRDAPNWPRVEAELDKLLAREQG</sequence>
<dbReference type="OrthoDB" id="3267907at2"/>
<protein>
    <submittedName>
        <fullName evidence="1">Uncharacterized protein</fullName>
    </submittedName>
</protein>
<evidence type="ECO:0000313" key="1">
    <source>
        <dbReference type="EMBL" id="OAP86146.1"/>
    </source>
</evidence>
<name>A0A179B374_9ACTO</name>
<reference evidence="1 2" key="1">
    <citation type="submission" date="2016-04" db="EMBL/GenBank/DDBJ databases">
        <title>Peptidophaga gingivicola gen. nov., sp. nov., isolated from human subgingival plaque.</title>
        <authorList>
            <person name="Beall C.J."/>
            <person name="Mokrzan E.M."/>
            <person name="Griffen A.L."/>
            <person name="Leys E.J."/>
        </authorList>
    </citation>
    <scope>NUCLEOTIDE SEQUENCE [LARGE SCALE GENOMIC DNA]</scope>
    <source>
        <strain evidence="1 2">BA112</strain>
    </source>
</reference>
<accession>A0A179B374</accession>
<organism evidence="1 2">
    <name type="scientific">Peptidiphaga gingivicola</name>
    <dbReference type="NCBI Taxonomy" id="2741497"/>
    <lineage>
        <taxon>Bacteria</taxon>
        <taxon>Bacillati</taxon>
        <taxon>Actinomycetota</taxon>
        <taxon>Actinomycetes</taxon>
        <taxon>Actinomycetales</taxon>
        <taxon>Actinomycetaceae</taxon>
        <taxon>Peptidiphaga</taxon>
    </lineage>
</organism>
<evidence type="ECO:0000313" key="2">
    <source>
        <dbReference type="Proteomes" id="UP000078368"/>
    </source>
</evidence>
<dbReference type="RefSeq" id="WP_009197842.1">
    <property type="nucleotide sequence ID" value="NZ_LVZK01000001.1"/>
</dbReference>
<gene>
    <name evidence="1" type="ORF">A4H34_02930</name>
</gene>
<dbReference type="Proteomes" id="UP000078368">
    <property type="component" value="Unassembled WGS sequence"/>
</dbReference>